<dbReference type="InterPro" id="IPR029044">
    <property type="entry name" value="Nucleotide-diphossugar_trans"/>
</dbReference>
<dbReference type="CDD" id="cd02511">
    <property type="entry name" value="Beta4Glucosyltransferase"/>
    <property type="match status" value="1"/>
</dbReference>
<dbReference type="InterPro" id="IPR001173">
    <property type="entry name" value="Glyco_trans_2-like"/>
</dbReference>
<dbReference type="SUPFAM" id="SSF48452">
    <property type="entry name" value="TPR-like"/>
    <property type="match status" value="1"/>
</dbReference>
<dbReference type="Gene3D" id="1.25.40.10">
    <property type="entry name" value="Tetratricopeptide repeat domain"/>
    <property type="match status" value="1"/>
</dbReference>
<organism evidence="3 4">
    <name type="scientific">Clostridium muellerianum</name>
    <dbReference type="NCBI Taxonomy" id="2716538"/>
    <lineage>
        <taxon>Bacteria</taxon>
        <taxon>Bacillati</taxon>
        <taxon>Bacillota</taxon>
        <taxon>Clostridia</taxon>
        <taxon>Eubacteriales</taxon>
        <taxon>Clostridiaceae</taxon>
        <taxon>Clostridium</taxon>
    </lineage>
</organism>
<reference evidence="3 4" key="1">
    <citation type="submission" date="2020-04" db="EMBL/GenBank/DDBJ databases">
        <authorList>
            <person name="Doyle D.A."/>
        </authorList>
    </citation>
    <scope>NUCLEOTIDE SEQUENCE [LARGE SCALE GENOMIC DNA]</scope>
    <source>
        <strain evidence="3 4">P21</strain>
    </source>
</reference>
<dbReference type="PANTHER" id="PTHR43630:SF2">
    <property type="entry name" value="GLYCOSYLTRANSFERASE"/>
    <property type="match status" value="1"/>
</dbReference>
<dbReference type="Proteomes" id="UP000537131">
    <property type="component" value="Unassembled WGS sequence"/>
</dbReference>
<keyword evidence="1" id="KW-0802">TPR repeat</keyword>
<dbReference type="SUPFAM" id="SSF53448">
    <property type="entry name" value="Nucleotide-diphospho-sugar transferases"/>
    <property type="match status" value="1"/>
</dbReference>
<dbReference type="AlphaFoldDB" id="A0A7Y0ED73"/>
<dbReference type="PANTHER" id="PTHR43630">
    <property type="entry name" value="POLY-BETA-1,6-N-ACETYL-D-GLUCOSAMINE SYNTHASE"/>
    <property type="match status" value="1"/>
</dbReference>
<keyword evidence="4" id="KW-1185">Reference proteome</keyword>
<name>A0A7Y0ED73_9CLOT</name>
<accession>A0A7Y0ED73</accession>
<dbReference type="GO" id="GO:0016740">
    <property type="term" value="F:transferase activity"/>
    <property type="evidence" value="ECO:0007669"/>
    <property type="project" value="UniProtKB-KW"/>
</dbReference>
<evidence type="ECO:0000259" key="2">
    <source>
        <dbReference type="Pfam" id="PF00535"/>
    </source>
</evidence>
<dbReference type="Gene3D" id="3.90.550.10">
    <property type="entry name" value="Spore Coat Polysaccharide Biosynthesis Protein SpsA, Chain A"/>
    <property type="match status" value="1"/>
</dbReference>
<comment type="caution">
    <text evidence="3">The sequence shown here is derived from an EMBL/GenBank/DDBJ whole genome shotgun (WGS) entry which is preliminary data.</text>
</comment>
<reference evidence="3 4" key="2">
    <citation type="submission" date="2020-06" db="EMBL/GenBank/DDBJ databases">
        <title>Complete Genome Sequence of Clostridium muelleri sp. nov. P21T, an Acid-Alcohol Producing Acetogen Isolated from Old Hay.</title>
        <authorList>
            <person name="Duncan K.E."/>
            <person name="Tanner R.S."/>
        </authorList>
    </citation>
    <scope>NUCLEOTIDE SEQUENCE [LARGE SCALE GENOMIC DNA]</scope>
    <source>
        <strain evidence="3 4">P21</strain>
    </source>
</reference>
<proteinExistence type="predicted"/>
<keyword evidence="3" id="KW-0808">Transferase</keyword>
<dbReference type="Pfam" id="PF13181">
    <property type="entry name" value="TPR_8"/>
    <property type="match status" value="1"/>
</dbReference>
<dbReference type="InterPro" id="IPR019734">
    <property type="entry name" value="TPR_rpt"/>
</dbReference>
<dbReference type="EMBL" id="JABBNI010000001">
    <property type="protein sequence ID" value="NMM61283.1"/>
    <property type="molecule type" value="Genomic_DNA"/>
</dbReference>
<dbReference type="PROSITE" id="PS50005">
    <property type="entry name" value="TPR"/>
    <property type="match status" value="1"/>
</dbReference>
<dbReference type="SMART" id="SM00028">
    <property type="entry name" value="TPR"/>
    <property type="match status" value="3"/>
</dbReference>
<dbReference type="Pfam" id="PF00535">
    <property type="entry name" value="Glycos_transf_2"/>
    <property type="match status" value="1"/>
</dbReference>
<evidence type="ECO:0000256" key="1">
    <source>
        <dbReference type="PROSITE-ProRule" id="PRU00339"/>
    </source>
</evidence>
<evidence type="ECO:0000313" key="4">
    <source>
        <dbReference type="Proteomes" id="UP000537131"/>
    </source>
</evidence>
<gene>
    <name evidence="3" type="ORF">HBE96_00915</name>
</gene>
<feature type="domain" description="Glycosyltransferase 2-like" evidence="2">
    <location>
        <begin position="4"/>
        <end position="138"/>
    </location>
</feature>
<sequence length="346" mass="40221">MITLCMIVKNEELNLKKSLKAVSCFVDEMIIVDTGSSDKTKDVAKEFTDKVYDFKWCDDFAKARNFAVSKASNDWILVLDADEVIVDFDTDSILKFIEDKNNSKVVGRIKIINFLDFSSKNRTQTERLSRLFNKKYFHYEGMIHEQVTALDGESYSAVQVDITVNHFGYTKEVLSETSKLQRNIALLKKAVENNPKDSYYLYQLGKSYYLNKQYNIALINFKKALKFIDNFNYEYAEDLIETYGYCLINTNQYLEALYIEKYKAYYSKSPDYNFLMGLIYMNNGNFKEAINSFSVCTAYKEGKIEGINSYLPYYNIGVIYECLGIKDKSISYYKMCGSYEPALKRL</sequence>
<dbReference type="InterPro" id="IPR011990">
    <property type="entry name" value="TPR-like_helical_dom_sf"/>
</dbReference>
<protein>
    <submittedName>
        <fullName evidence="3">Glycosyltransferase</fullName>
    </submittedName>
</protein>
<evidence type="ECO:0000313" key="3">
    <source>
        <dbReference type="EMBL" id="NMM61283.1"/>
    </source>
</evidence>
<feature type="repeat" description="TPR" evidence="1">
    <location>
        <begin position="198"/>
        <end position="231"/>
    </location>
</feature>